<dbReference type="VEuPathDB" id="FungiDB:SPPG_04700"/>
<keyword evidence="2" id="KW-0647">Proteasome</keyword>
<dbReference type="GO" id="GO:0000724">
    <property type="term" value="P:double-strand break repair via homologous recombination"/>
    <property type="evidence" value="ECO:0007669"/>
    <property type="project" value="TreeGrafter"/>
</dbReference>
<feature type="region of interest" description="Disordered" evidence="3">
    <location>
        <begin position="67"/>
        <end position="86"/>
    </location>
</feature>
<proteinExistence type="inferred from homology"/>
<name>A0A0L0HFV9_SPIPD</name>
<evidence type="ECO:0000256" key="3">
    <source>
        <dbReference type="SAM" id="MobiDB-lite"/>
    </source>
</evidence>
<dbReference type="OMA" id="TLWENNW"/>
<organism evidence="4 5">
    <name type="scientific">Spizellomyces punctatus (strain DAOM BR117)</name>
    <dbReference type="NCBI Taxonomy" id="645134"/>
    <lineage>
        <taxon>Eukaryota</taxon>
        <taxon>Fungi</taxon>
        <taxon>Fungi incertae sedis</taxon>
        <taxon>Chytridiomycota</taxon>
        <taxon>Chytridiomycota incertae sedis</taxon>
        <taxon>Chytridiomycetes</taxon>
        <taxon>Spizellomycetales</taxon>
        <taxon>Spizellomycetaceae</taxon>
        <taxon>Spizellomyces</taxon>
    </lineage>
</organism>
<feature type="compositionally biased region" description="Low complexity" evidence="3">
    <location>
        <begin position="77"/>
        <end position="86"/>
    </location>
</feature>
<dbReference type="Pfam" id="PF05160">
    <property type="entry name" value="DSS1_SEM1"/>
    <property type="match status" value="1"/>
</dbReference>
<dbReference type="PANTHER" id="PTHR16771:SF0">
    <property type="entry name" value="26S PROTEASOME COMPLEX SUBUNIT SEM1"/>
    <property type="match status" value="1"/>
</dbReference>
<dbReference type="Proteomes" id="UP000053201">
    <property type="component" value="Unassembled WGS sequence"/>
</dbReference>
<gene>
    <name evidence="4" type="ORF">SPPG_04700</name>
</gene>
<evidence type="ECO:0000256" key="2">
    <source>
        <dbReference type="RuleBase" id="RU369057"/>
    </source>
</evidence>
<dbReference type="GO" id="GO:0043248">
    <property type="term" value="P:proteasome assembly"/>
    <property type="evidence" value="ECO:0007669"/>
    <property type="project" value="UniProtKB-UniRule"/>
</dbReference>
<dbReference type="FunCoup" id="A0A0L0HFV9">
    <property type="interactions" value="66"/>
</dbReference>
<dbReference type="SMART" id="SM01385">
    <property type="entry name" value="DSS1_SEM1"/>
    <property type="match status" value="1"/>
</dbReference>
<comment type="subcellular location">
    <subcellularLocation>
        <location evidence="2">Nucleus</location>
    </subcellularLocation>
</comment>
<reference evidence="4 5" key="1">
    <citation type="submission" date="2009-08" db="EMBL/GenBank/DDBJ databases">
        <title>The Genome Sequence of Spizellomyces punctatus strain DAOM BR117.</title>
        <authorList>
            <consortium name="The Broad Institute Genome Sequencing Platform"/>
            <person name="Russ C."/>
            <person name="Cuomo C."/>
            <person name="Shea T."/>
            <person name="Young S.K."/>
            <person name="Zeng Q."/>
            <person name="Koehrsen M."/>
            <person name="Haas B."/>
            <person name="Borodovsky M."/>
            <person name="Guigo R."/>
            <person name="Alvarado L."/>
            <person name="Berlin A."/>
            <person name="Bochicchio J."/>
            <person name="Borenstein D."/>
            <person name="Chapman S."/>
            <person name="Chen Z."/>
            <person name="Engels R."/>
            <person name="Freedman E."/>
            <person name="Gellesch M."/>
            <person name="Goldberg J."/>
            <person name="Griggs A."/>
            <person name="Gujja S."/>
            <person name="Heiman D."/>
            <person name="Hepburn T."/>
            <person name="Howarth C."/>
            <person name="Jen D."/>
            <person name="Larson L."/>
            <person name="Lewis B."/>
            <person name="Mehta T."/>
            <person name="Park D."/>
            <person name="Pearson M."/>
            <person name="Roberts A."/>
            <person name="Saif S."/>
            <person name="Shenoy N."/>
            <person name="Sisk P."/>
            <person name="Stolte C."/>
            <person name="Sykes S."/>
            <person name="Thomson T."/>
            <person name="Walk T."/>
            <person name="White J."/>
            <person name="Yandava C."/>
            <person name="Burger G."/>
            <person name="Gray M.W."/>
            <person name="Holland P.W.H."/>
            <person name="King N."/>
            <person name="Lang F.B.F."/>
            <person name="Roger A.J."/>
            <person name="Ruiz-Trillo I."/>
            <person name="Lander E."/>
            <person name="Nusbaum C."/>
        </authorList>
    </citation>
    <scope>NUCLEOTIDE SEQUENCE [LARGE SCALE GENOMIC DNA]</scope>
    <source>
        <strain evidence="4 5">DAOM BR117</strain>
    </source>
</reference>
<dbReference type="EMBL" id="KQ257456">
    <property type="protein sequence ID" value="KND00376.1"/>
    <property type="molecule type" value="Genomic_DNA"/>
</dbReference>
<comment type="function">
    <text evidence="2">Component of the 26S proteasome, a multiprotein complex involved in the ATP-dependent degradation of ubiquitinated proteins.</text>
</comment>
<dbReference type="CDD" id="cd13768">
    <property type="entry name" value="DSS1_Sem1"/>
    <property type="match status" value="1"/>
</dbReference>
<dbReference type="GeneID" id="27688132"/>
<sequence length="86" mass="10028">MSIPQQQQPPKPPQLSALEEDDEFEDFAIENWTEADEDHEDALLWDDNWDDEDLNDEFTRQLRAELIKPASDATSGQQQQAQQQQQ</sequence>
<dbReference type="AlphaFoldDB" id="A0A0L0HFV9"/>
<comment type="similarity">
    <text evidence="1 2">Belongs to the DSS1/SEM1 family.</text>
</comment>
<dbReference type="RefSeq" id="XP_016608415.1">
    <property type="nucleotide sequence ID" value="XM_016752931.1"/>
</dbReference>
<dbReference type="InterPro" id="IPR007834">
    <property type="entry name" value="DSS1_SEM1"/>
</dbReference>
<dbReference type="STRING" id="645134.A0A0L0HFV9"/>
<dbReference type="InParanoid" id="A0A0L0HFV9"/>
<dbReference type="PANTHER" id="PTHR16771">
    <property type="entry name" value="26 PROTEASOME COMPLEX SUBUNIT DSS1"/>
    <property type="match status" value="1"/>
</dbReference>
<keyword evidence="2" id="KW-0539">Nucleus</keyword>
<accession>A0A0L0HFV9</accession>
<protein>
    <recommendedName>
        <fullName evidence="2">26S proteasome complex subunit SEM1</fullName>
    </recommendedName>
</protein>
<evidence type="ECO:0000313" key="5">
    <source>
        <dbReference type="Proteomes" id="UP000053201"/>
    </source>
</evidence>
<dbReference type="GO" id="GO:0008541">
    <property type="term" value="C:proteasome regulatory particle, lid subcomplex"/>
    <property type="evidence" value="ECO:0007669"/>
    <property type="project" value="UniProtKB-UniRule"/>
</dbReference>
<dbReference type="GO" id="GO:0005634">
    <property type="term" value="C:nucleus"/>
    <property type="evidence" value="ECO:0007669"/>
    <property type="project" value="UniProtKB-SubCell"/>
</dbReference>
<keyword evidence="5" id="KW-1185">Reference proteome</keyword>
<evidence type="ECO:0000313" key="4">
    <source>
        <dbReference type="EMBL" id="KND00376.1"/>
    </source>
</evidence>
<evidence type="ECO:0000256" key="1">
    <source>
        <dbReference type="ARBA" id="ARBA00034491"/>
    </source>
</evidence>
<dbReference type="GO" id="GO:0006406">
    <property type="term" value="P:mRNA export from nucleus"/>
    <property type="evidence" value="ECO:0007669"/>
    <property type="project" value="UniProtKB-UniRule"/>
</dbReference>
<feature type="region of interest" description="Disordered" evidence="3">
    <location>
        <begin position="1"/>
        <end position="22"/>
    </location>
</feature>